<accession>A0A409WVY7</accession>
<evidence type="ECO:0008006" key="3">
    <source>
        <dbReference type="Google" id="ProtNLM"/>
    </source>
</evidence>
<name>A0A409WVY7_9AGAR</name>
<evidence type="ECO:0000313" key="2">
    <source>
        <dbReference type="Proteomes" id="UP000284842"/>
    </source>
</evidence>
<dbReference type="InParanoid" id="A0A409WVY7"/>
<dbReference type="InterPro" id="IPR032675">
    <property type="entry name" value="LRR_dom_sf"/>
</dbReference>
<dbReference type="OrthoDB" id="3118338at2759"/>
<comment type="caution">
    <text evidence="1">The sequence shown here is derived from an EMBL/GenBank/DDBJ whole genome shotgun (WGS) entry which is preliminary data.</text>
</comment>
<organism evidence="1 2">
    <name type="scientific">Panaeolus cyanescens</name>
    <dbReference type="NCBI Taxonomy" id="181874"/>
    <lineage>
        <taxon>Eukaryota</taxon>
        <taxon>Fungi</taxon>
        <taxon>Dikarya</taxon>
        <taxon>Basidiomycota</taxon>
        <taxon>Agaricomycotina</taxon>
        <taxon>Agaricomycetes</taxon>
        <taxon>Agaricomycetidae</taxon>
        <taxon>Agaricales</taxon>
        <taxon>Agaricineae</taxon>
        <taxon>Galeropsidaceae</taxon>
        <taxon>Panaeolus</taxon>
    </lineage>
</organism>
<evidence type="ECO:0000313" key="1">
    <source>
        <dbReference type="EMBL" id="PPQ82639.1"/>
    </source>
</evidence>
<dbReference type="Proteomes" id="UP000284842">
    <property type="component" value="Unassembled WGS sequence"/>
</dbReference>
<sequence length="399" mass="44736">MGAVVRIIIICNQPDASAGLWTALLSLKPPSSSSILLCIMSNLPDLDHRNAAQLDPVLPFELFAHIIDDVASELWTNFYAKRTRANVISLSLVCHMFNELCRPHLFRLVEIDNGYGDDIQRHTTRHLASLLLKHPEPQHITSYIQHVTYSGSPISDTGPEFDTNHDTNSDFCHPLLQFPSVTTLYITLHHRYPYSLSTYKTRVTISSLFGSYIRAGTLTSLFLAQISGVPVIDLALCPNLRTLYLRGCTFLLPQQASMLSRTATNSLPFSLRTCVVRGLNTESLILIILSVCPRLHDLHLIAKGDPSHLNPLLENQTSTCAVLFPNLRSLELCYTGWDYVCDVASQEGLKAFPNLRSLSLFTDRDSSARRDPLAILQHVQGLEELHIRGEYFIRNLFLA</sequence>
<dbReference type="AlphaFoldDB" id="A0A409WVY7"/>
<dbReference type="Gene3D" id="3.80.10.10">
    <property type="entry name" value="Ribonuclease Inhibitor"/>
    <property type="match status" value="1"/>
</dbReference>
<gene>
    <name evidence="1" type="ORF">CVT24_005500</name>
</gene>
<reference evidence="1 2" key="1">
    <citation type="journal article" date="2018" name="Evol. Lett.">
        <title>Horizontal gene cluster transfer increased hallucinogenic mushroom diversity.</title>
        <authorList>
            <person name="Reynolds H.T."/>
            <person name="Vijayakumar V."/>
            <person name="Gluck-Thaler E."/>
            <person name="Korotkin H.B."/>
            <person name="Matheny P.B."/>
            <person name="Slot J.C."/>
        </authorList>
    </citation>
    <scope>NUCLEOTIDE SEQUENCE [LARGE SCALE GENOMIC DNA]</scope>
    <source>
        <strain evidence="1 2">2629</strain>
    </source>
</reference>
<keyword evidence="2" id="KW-1185">Reference proteome</keyword>
<dbReference type="SUPFAM" id="SSF52047">
    <property type="entry name" value="RNI-like"/>
    <property type="match status" value="1"/>
</dbReference>
<dbReference type="EMBL" id="NHTK01005133">
    <property type="protein sequence ID" value="PPQ82639.1"/>
    <property type="molecule type" value="Genomic_DNA"/>
</dbReference>
<protein>
    <recommendedName>
        <fullName evidence="3">F-box domain-containing protein</fullName>
    </recommendedName>
</protein>
<proteinExistence type="predicted"/>